<keyword evidence="4 5" id="KW-0472">Membrane</keyword>
<evidence type="ECO:0000313" key="6">
    <source>
        <dbReference type="EMBL" id="PKZ16268.1"/>
    </source>
</evidence>
<feature type="transmembrane region" description="Helical" evidence="5">
    <location>
        <begin position="222"/>
        <end position="241"/>
    </location>
</feature>
<evidence type="ECO:0000256" key="5">
    <source>
        <dbReference type="SAM" id="Phobius"/>
    </source>
</evidence>
<gene>
    <name evidence="6" type="ORF">CYJ32_02260</name>
</gene>
<comment type="subcellular location">
    <subcellularLocation>
        <location evidence="1">Membrane</location>
        <topology evidence="1">Multi-pass membrane protein</topology>
    </subcellularLocation>
</comment>
<dbReference type="AlphaFoldDB" id="A0A2I1M815"/>
<feature type="transmembrane region" description="Helical" evidence="5">
    <location>
        <begin position="136"/>
        <end position="158"/>
    </location>
</feature>
<evidence type="ECO:0000256" key="2">
    <source>
        <dbReference type="ARBA" id="ARBA00022692"/>
    </source>
</evidence>
<dbReference type="RefSeq" id="WP_101541224.1">
    <property type="nucleotide sequence ID" value="NZ_CAMYCS010000002.1"/>
</dbReference>
<accession>A0A2I1M815</accession>
<feature type="transmembrane region" description="Helical" evidence="5">
    <location>
        <begin position="50"/>
        <end position="67"/>
    </location>
</feature>
<comment type="caution">
    <text evidence="6">The sequence shown here is derived from an EMBL/GenBank/DDBJ whole genome shotgun (WGS) entry which is preliminary data.</text>
</comment>
<evidence type="ECO:0000256" key="4">
    <source>
        <dbReference type="ARBA" id="ARBA00023136"/>
    </source>
</evidence>
<proteinExistence type="predicted"/>
<organism evidence="6 7">
    <name type="scientific">Alloscardovia omnicolens</name>
    <dbReference type="NCBI Taxonomy" id="419015"/>
    <lineage>
        <taxon>Bacteria</taxon>
        <taxon>Bacillati</taxon>
        <taxon>Actinomycetota</taxon>
        <taxon>Actinomycetes</taxon>
        <taxon>Bifidobacteriales</taxon>
        <taxon>Bifidobacteriaceae</taxon>
        <taxon>Alloscardovia</taxon>
    </lineage>
</organism>
<dbReference type="Proteomes" id="UP000242263">
    <property type="component" value="Unassembled WGS sequence"/>
</dbReference>
<dbReference type="CDD" id="cd16914">
    <property type="entry name" value="EcfT"/>
    <property type="match status" value="1"/>
</dbReference>
<dbReference type="EMBL" id="PKGU01000001">
    <property type="protein sequence ID" value="PKZ16268.1"/>
    <property type="molecule type" value="Genomic_DNA"/>
</dbReference>
<keyword evidence="2 5" id="KW-0812">Transmembrane</keyword>
<keyword evidence="3 5" id="KW-1133">Transmembrane helix</keyword>
<sequence length="244" mass="27205">MASLSTVISALSQPLYRVQTTHVNLHPSALLLSSLLTFCIALCDPHTSHLIACMIACAILELCFGMWHQLIAFMLAITPFYAVVGLLTALAYGDMALTVPIFVRIFLLGLTCLPMLTAREADVVRVLQTLHAPRAVTLAVLISLRFVHVMAVQAHRVVAARRTMPRRGVRLVPLWRMLVPLLDRALAIGDDLTHSLELRGFTLRSNARYSVYKTLHMRGIDYLWISLWVALNITLIVLWIMGIA</sequence>
<feature type="transmembrane region" description="Helical" evidence="5">
    <location>
        <begin position="27"/>
        <end position="43"/>
    </location>
</feature>
<dbReference type="InterPro" id="IPR003339">
    <property type="entry name" value="ABC/ECF_trnsptr_transmembrane"/>
</dbReference>
<dbReference type="GO" id="GO:0005886">
    <property type="term" value="C:plasma membrane"/>
    <property type="evidence" value="ECO:0007669"/>
    <property type="project" value="UniProtKB-ARBA"/>
</dbReference>
<evidence type="ECO:0000256" key="1">
    <source>
        <dbReference type="ARBA" id="ARBA00004141"/>
    </source>
</evidence>
<protein>
    <recommendedName>
        <fullName evidence="8">Energy-coupling factor transporter transmembrane protein EcfT</fullName>
    </recommendedName>
</protein>
<reference evidence="6 7" key="1">
    <citation type="submission" date="2017-12" db="EMBL/GenBank/DDBJ databases">
        <title>Phylogenetic diversity of female urinary microbiome.</title>
        <authorList>
            <person name="Thomas-White K."/>
            <person name="Wolfe A.J."/>
        </authorList>
    </citation>
    <scope>NUCLEOTIDE SEQUENCE [LARGE SCALE GENOMIC DNA]</scope>
    <source>
        <strain evidence="6 7">UMB0064</strain>
    </source>
</reference>
<dbReference type="Pfam" id="PF02361">
    <property type="entry name" value="CbiQ"/>
    <property type="match status" value="1"/>
</dbReference>
<evidence type="ECO:0000313" key="7">
    <source>
        <dbReference type="Proteomes" id="UP000242263"/>
    </source>
</evidence>
<name>A0A2I1M815_9BIFI</name>
<feature type="transmembrane region" description="Helical" evidence="5">
    <location>
        <begin position="73"/>
        <end position="92"/>
    </location>
</feature>
<evidence type="ECO:0000256" key="3">
    <source>
        <dbReference type="ARBA" id="ARBA00022989"/>
    </source>
</evidence>
<evidence type="ECO:0008006" key="8">
    <source>
        <dbReference type="Google" id="ProtNLM"/>
    </source>
</evidence>
<feature type="transmembrane region" description="Helical" evidence="5">
    <location>
        <begin position="99"/>
        <end position="116"/>
    </location>
</feature>